<keyword evidence="2" id="KW-0119">Carbohydrate metabolism</keyword>
<dbReference type="PANTHER" id="PTHR30246:SF1">
    <property type="entry name" value="2-DEHYDRO-3-DEOXY-6-PHOSPHOGALACTONATE ALDOLASE-RELATED"/>
    <property type="match status" value="1"/>
</dbReference>
<dbReference type="EMBL" id="CP079216">
    <property type="protein sequence ID" value="QXT62566.1"/>
    <property type="molecule type" value="Genomic_DNA"/>
</dbReference>
<sequence length="209" mass="21513">MNLPPRRPLIPCLPDAPLDDHMAVVEVLIQEGFHSFGVPVGSDAIADLVRVFGARATFWATRVATADDVSHAVEAGITRLLADDAPGELVDEATRVGAEIWASAMTATEIRAVLRLRVAGAVLWPADVVGHSLASRLAEVGLATAVIPMGGVGAYAAGEWLAAGAPAVCVDSALLGDAYQGGSLSKLRERCGAFVAVQARHAEADAAAS</sequence>
<accession>A0ABX8SGQ6</accession>
<keyword evidence="4" id="KW-1185">Reference proteome</keyword>
<protein>
    <submittedName>
        <fullName evidence="3">Uncharacterized protein</fullName>
    </submittedName>
</protein>
<name>A0ABX8SGQ6_9ACTN</name>
<organism evidence="3 4">
    <name type="scientific">Tessaracoccus palaemonis</name>
    <dbReference type="NCBI Taxonomy" id="2829499"/>
    <lineage>
        <taxon>Bacteria</taxon>
        <taxon>Bacillati</taxon>
        <taxon>Actinomycetota</taxon>
        <taxon>Actinomycetes</taxon>
        <taxon>Propionibacteriales</taxon>
        <taxon>Propionibacteriaceae</taxon>
        <taxon>Tessaracoccus</taxon>
    </lineage>
</organism>
<evidence type="ECO:0000313" key="3">
    <source>
        <dbReference type="EMBL" id="QXT62566.1"/>
    </source>
</evidence>
<dbReference type="PANTHER" id="PTHR30246">
    <property type="entry name" value="2-KETO-3-DEOXY-6-PHOSPHOGLUCONATE ALDOLASE"/>
    <property type="match status" value="1"/>
</dbReference>
<keyword evidence="1" id="KW-0456">Lyase</keyword>
<gene>
    <name evidence="3" type="ORF">KDB89_12605</name>
</gene>
<evidence type="ECO:0000313" key="4">
    <source>
        <dbReference type="Proteomes" id="UP000824504"/>
    </source>
</evidence>
<evidence type="ECO:0000256" key="2">
    <source>
        <dbReference type="ARBA" id="ARBA00023277"/>
    </source>
</evidence>
<dbReference type="Proteomes" id="UP000824504">
    <property type="component" value="Chromosome"/>
</dbReference>
<proteinExistence type="predicted"/>
<dbReference type="Pfam" id="PF01081">
    <property type="entry name" value="Aldolase"/>
    <property type="match status" value="1"/>
</dbReference>
<evidence type="ECO:0000256" key="1">
    <source>
        <dbReference type="ARBA" id="ARBA00023239"/>
    </source>
</evidence>
<dbReference type="InterPro" id="IPR000887">
    <property type="entry name" value="Aldlse_KDPG_KHG"/>
</dbReference>
<reference evidence="3 4" key="1">
    <citation type="submission" date="2021-07" db="EMBL/GenBank/DDBJ databases">
        <title>complete genome sequencing of Tessaracoccus sp.J1M15.</title>
        <authorList>
            <person name="Bae J.-W."/>
            <person name="Kim D.-y."/>
        </authorList>
    </citation>
    <scope>NUCLEOTIDE SEQUENCE [LARGE SCALE GENOMIC DNA]</scope>
    <source>
        <strain evidence="3 4">J1M15</strain>
    </source>
</reference>
<dbReference type="RefSeq" id="WP_219081575.1">
    <property type="nucleotide sequence ID" value="NZ_CP079216.1"/>
</dbReference>